<proteinExistence type="predicted"/>
<name>M7NJZ9_9BACT</name>
<dbReference type="Gene3D" id="3.40.50.1820">
    <property type="entry name" value="alpha/beta hydrolase"/>
    <property type="match status" value="1"/>
</dbReference>
<dbReference type="PANTHER" id="PTHR43798">
    <property type="entry name" value="MONOACYLGLYCEROL LIPASE"/>
    <property type="match status" value="1"/>
</dbReference>
<accession>M7NJZ9</accession>
<dbReference type="GO" id="GO:0016020">
    <property type="term" value="C:membrane"/>
    <property type="evidence" value="ECO:0007669"/>
    <property type="project" value="TreeGrafter"/>
</dbReference>
<organism evidence="3 4">
    <name type="scientific">Cesiribacter andamanensis AMV16</name>
    <dbReference type="NCBI Taxonomy" id="1279009"/>
    <lineage>
        <taxon>Bacteria</taxon>
        <taxon>Pseudomonadati</taxon>
        <taxon>Bacteroidota</taxon>
        <taxon>Cytophagia</taxon>
        <taxon>Cytophagales</taxon>
        <taxon>Cesiribacteraceae</taxon>
        <taxon>Cesiribacter</taxon>
    </lineage>
</organism>
<dbReference type="Proteomes" id="UP000011910">
    <property type="component" value="Unassembled WGS sequence"/>
</dbReference>
<dbReference type="InterPro" id="IPR029058">
    <property type="entry name" value="AB_hydrolase_fold"/>
</dbReference>
<dbReference type="InterPro" id="IPR000073">
    <property type="entry name" value="AB_hydrolase_1"/>
</dbReference>
<dbReference type="PRINTS" id="PR00412">
    <property type="entry name" value="EPOXHYDRLASE"/>
</dbReference>
<reference evidence="3 4" key="1">
    <citation type="journal article" date="2013" name="Genome Announc.">
        <title>Draft Genome Sequence of Cesiribacter andamanensis Strain AMV16T, Isolated from a Soil Sample from a Mud Volcano in the Andaman Islands, India.</title>
        <authorList>
            <person name="Shivaji S."/>
            <person name="Ara S."/>
            <person name="Begum Z."/>
            <person name="Srinivas T.N."/>
            <person name="Singh A."/>
            <person name="Kumar Pinnaka A."/>
        </authorList>
    </citation>
    <scope>NUCLEOTIDE SEQUENCE [LARGE SCALE GENOMIC DNA]</scope>
    <source>
        <strain evidence="3 4">AMV16</strain>
    </source>
</reference>
<evidence type="ECO:0000256" key="1">
    <source>
        <dbReference type="ARBA" id="ARBA00022801"/>
    </source>
</evidence>
<comment type="caution">
    <text evidence="3">The sequence shown here is derived from an EMBL/GenBank/DDBJ whole genome shotgun (WGS) entry which is preliminary data.</text>
</comment>
<dbReference type="GO" id="GO:0016787">
    <property type="term" value="F:hydrolase activity"/>
    <property type="evidence" value="ECO:0007669"/>
    <property type="project" value="UniProtKB-KW"/>
</dbReference>
<dbReference type="InterPro" id="IPR000639">
    <property type="entry name" value="Epox_hydrolase-like"/>
</dbReference>
<dbReference type="Pfam" id="PF12697">
    <property type="entry name" value="Abhydrolase_6"/>
    <property type="match status" value="1"/>
</dbReference>
<dbReference type="InterPro" id="IPR050266">
    <property type="entry name" value="AB_hydrolase_sf"/>
</dbReference>
<protein>
    <submittedName>
        <fullName evidence="3">2-hydroxy-6-oxo-6-phenylhexa-2,4-dienoate hydrolase</fullName>
        <ecNumber evidence="3">3.7.1.8</ecNumber>
    </submittedName>
</protein>
<dbReference type="SUPFAM" id="SSF53474">
    <property type="entry name" value="alpha/beta-Hydrolases"/>
    <property type="match status" value="1"/>
</dbReference>
<evidence type="ECO:0000259" key="2">
    <source>
        <dbReference type="Pfam" id="PF12697"/>
    </source>
</evidence>
<keyword evidence="1 3" id="KW-0378">Hydrolase</keyword>
<dbReference type="PRINTS" id="PR00111">
    <property type="entry name" value="ABHYDROLASE"/>
</dbReference>
<feature type="domain" description="AB hydrolase-1" evidence="2">
    <location>
        <begin position="4"/>
        <end position="200"/>
    </location>
</feature>
<dbReference type="eggNOG" id="COG2267">
    <property type="taxonomic scope" value="Bacteria"/>
</dbReference>
<dbReference type="PANTHER" id="PTHR43798:SF31">
    <property type="entry name" value="AB HYDROLASE SUPERFAMILY PROTEIN YCLE"/>
    <property type="match status" value="1"/>
</dbReference>
<dbReference type="EMBL" id="AODQ01000073">
    <property type="protein sequence ID" value="EMR02110.1"/>
    <property type="molecule type" value="Genomic_DNA"/>
</dbReference>
<sequence length="222" mass="25292">MAFYADMIREFLDGLQIAHCGLIGHSMGGQVALHTALRYPERIKKLSLMAPAGLESFSPAEGEDLLSWFAPDKLLEAPLATVEKNVRANFYHFPEDARQLLEDRLNYTHCHDYPLFCQILSQSVAAMLQEPVWELLPRLKMPVQILFGRQDGYIPSPLLHPDLKLIPMVEEAASRIPRADVRFLDRCGHFVQWEGAEEVNPQLEHFFREEGITSEPSARPKN</sequence>
<evidence type="ECO:0000313" key="3">
    <source>
        <dbReference type="EMBL" id="EMR02110.1"/>
    </source>
</evidence>
<dbReference type="AlphaFoldDB" id="M7NJZ9"/>
<keyword evidence="4" id="KW-1185">Reference proteome</keyword>
<dbReference type="EC" id="3.7.1.8" evidence="3"/>
<evidence type="ECO:0000313" key="4">
    <source>
        <dbReference type="Proteomes" id="UP000011910"/>
    </source>
</evidence>
<gene>
    <name evidence="3" type="primary">bphD_2</name>
    <name evidence="3" type="ORF">ADICEAN_02772</name>
</gene>
<dbReference type="STRING" id="1279009.ADICEAN_02772"/>